<evidence type="ECO:0000256" key="3">
    <source>
        <dbReference type="ARBA" id="ARBA00022679"/>
    </source>
</evidence>
<keyword evidence="10" id="KW-1185">Reference proteome</keyword>
<keyword evidence="3" id="KW-0808">Transferase</keyword>
<dbReference type="EMBL" id="JANDHW010000002">
    <property type="protein sequence ID" value="MCP9610857.1"/>
    <property type="molecule type" value="Genomic_DNA"/>
</dbReference>
<protein>
    <submittedName>
        <fullName evidence="9">DUF2029 domain-containing protein</fullName>
    </submittedName>
</protein>
<keyword evidence="5 8" id="KW-1133">Transmembrane helix</keyword>
<feature type="transmembrane region" description="Helical" evidence="8">
    <location>
        <begin position="122"/>
        <end position="155"/>
    </location>
</feature>
<feature type="transmembrane region" description="Helical" evidence="8">
    <location>
        <begin position="78"/>
        <end position="110"/>
    </location>
</feature>
<organism evidence="9 10">
    <name type="scientific">Coprobacter tertius</name>
    <dbReference type="NCBI Taxonomy" id="2944915"/>
    <lineage>
        <taxon>Bacteria</taxon>
        <taxon>Pseudomonadati</taxon>
        <taxon>Bacteroidota</taxon>
        <taxon>Bacteroidia</taxon>
        <taxon>Bacteroidales</taxon>
        <taxon>Barnesiellaceae</taxon>
        <taxon>Coprobacter</taxon>
    </lineage>
</organism>
<proteinExistence type="inferred from homology"/>
<reference evidence="9 10" key="1">
    <citation type="submission" date="2022-07" db="EMBL/GenBank/DDBJ databases">
        <title>Fecal culturing of patients with breast cancer.</title>
        <authorList>
            <person name="Teng N.M.Y."/>
            <person name="Kiu R."/>
            <person name="Evans R."/>
            <person name="Baker D.J."/>
            <person name="Zenner C."/>
            <person name="Robinson S.D."/>
            <person name="Hall L.J."/>
        </authorList>
    </citation>
    <scope>NUCLEOTIDE SEQUENCE [LARGE SCALE GENOMIC DNA]</scope>
    <source>
        <strain evidence="9 10">LH1063</strain>
    </source>
</reference>
<evidence type="ECO:0000256" key="6">
    <source>
        <dbReference type="ARBA" id="ARBA00023136"/>
    </source>
</evidence>
<keyword evidence="6 8" id="KW-0472">Membrane</keyword>
<comment type="subcellular location">
    <subcellularLocation>
        <location evidence="1">Cell membrane</location>
        <topology evidence="1">Multi-pass membrane protein</topology>
    </subcellularLocation>
</comment>
<sequence length="395" mass="46122">MRSIVRFFKKPFFSDYRTTSVLWLVLAITGVVLKFLKGPGSYNNYLIFKNVYWHAVDGVSLYGHYPELYFDKNHYGPFFSLIIAPFAVLPDFWGVLLWVTGNVMLLYWAVKQLPLERWQHALIYWLTVNEVFASVVNQQLNLGIAAILILSYTLIRDKRDFWAAFLIMAGTFVKLYGIVGLAFFFFSKQKKHFILYCIFWAVVMLVLPMLFFGTDYILQQYAGWYESLQIKNGENMFSPMQNISFLGMVRKISGNAAYSDLWLIVPGLVLFFLPYLRISRYGDKRFQMLLLSSVLLFTVLFSTGSESSTYIIPFTGVIIWFLVTPERHGWKYSNLALLLFALIFTGFSSSDLFPRFIRMEYIRPYALKALPCMIVWLFVIYDMCKGKFVSNYRNK</sequence>
<feature type="transmembrane region" description="Helical" evidence="8">
    <location>
        <begin position="20"/>
        <end position="36"/>
    </location>
</feature>
<dbReference type="Proteomes" id="UP001205603">
    <property type="component" value="Unassembled WGS sequence"/>
</dbReference>
<evidence type="ECO:0000256" key="7">
    <source>
        <dbReference type="ARBA" id="ARBA00024033"/>
    </source>
</evidence>
<comment type="caution">
    <text evidence="9">The sequence shown here is derived from an EMBL/GenBank/DDBJ whole genome shotgun (WGS) entry which is preliminary data.</text>
</comment>
<dbReference type="RefSeq" id="WP_255025465.1">
    <property type="nucleotide sequence ID" value="NZ_JANDHW010000002.1"/>
</dbReference>
<keyword evidence="4 8" id="KW-0812">Transmembrane</keyword>
<evidence type="ECO:0000256" key="4">
    <source>
        <dbReference type="ARBA" id="ARBA00022692"/>
    </source>
</evidence>
<evidence type="ECO:0000313" key="10">
    <source>
        <dbReference type="Proteomes" id="UP001205603"/>
    </source>
</evidence>
<evidence type="ECO:0000256" key="8">
    <source>
        <dbReference type="SAM" id="Phobius"/>
    </source>
</evidence>
<feature type="transmembrane region" description="Helical" evidence="8">
    <location>
        <begin position="161"/>
        <end position="186"/>
    </location>
</feature>
<comment type="similarity">
    <text evidence="7">Belongs to the glycosyltransferase 87 family.</text>
</comment>
<feature type="transmembrane region" description="Helical" evidence="8">
    <location>
        <begin position="193"/>
        <end position="212"/>
    </location>
</feature>
<dbReference type="InterPro" id="IPR018584">
    <property type="entry name" value="GT87"/>
</dbReference>
<name>A0ABT1ME06_9BACT</name>
<evidence type="ECO:0000256" key="1">
    <source>
        <dbReference type="ARBA" id="ARBA00004651"/>
    </source>
</evidence>
<keyword evidence="2" id="KW-1003">Cell membrane</keyword>
<dbReference type="Pfam" id="PF09594">
    <property type="entry name" value="GT87"/>
    <property type="match status" value="1"/>
</dbReference>
<feature type="transmembrane region" description="Helical" evidence="8">
    <location>
        <begin position="285"/>
        <end position="301"/>
    </location>
</feature>
<evidence type="ECO:0000256" key="2">
    <source>
        <dbReference type="ARBA" id="ARBA00022475"/>
    </source>
</evidence>
<gene>
    <name evidence="9" type="ORF">NMU02_01970</name>
</gene>
<feature type="transmembrane region" description="Helical" evidence="8">
    <location>
        <begin position="365"/>
        <end position="384"/>
    </location>
</feature>
<evidence type="ECO:0000256" key="5">
    <source>
        <dbReference type="ARBA" id="ARBA00022989"/>
    </source>
</evidence>
<accession>A0ABT1ME06</accession>
<feature type="transmembrane region" description="Helical" evidence="8">
    <location>
        <begin position="335"/>
        <end position="353"/>
    </location>
</feature>
<evidence type="ECO:0000313" key="9">
    <source>
        <dbReference type="EMBL" id="MCP9610857.1"/>
    </source>
</evidence>
<feature type="transmembrane region" description="Helical" evidence="8">
    <location>
        <begin position="261"/>
        <end position="278"/>
    </location>
</feature>